<reference evidence="4" key="1">
    <citation type="submission" date="2021-05" db="EMBL/GenBank/DDBJ databases">
        <title>The genome of the haptophyte Pavlova lutheri (Diacronema luteri, Pavlovales) - a model for lipid biosynthesis in eukaryotic algae.</title>
        <authorList>
            <person name="Hulatt C.J."/>
            <person name="Posewitz M.C."/>
        </authorList>
    </citation>
    <scope>NUCLEOTIDE SEQUENCE</scope>
    <source>
        <strain evidence="4">NIVA-4/92</strain>
    </source>
</reference>
<dbReference type="PROSITE" id="PS01159">
    <property type="entry name" value="WW_DOMAIN_1"/>
    <property type="match status" value="2"/>
</dbReference>
<feature type="region of interest" description="Disordered" evidence="2">
    <location>
        <begin position="175"/>
        <end position="200"/>
    </location>
</feature>
<dbReference type="SMART" id="SM00456">
    <property type="entry name" value="WW"/>
    <property type="match status" value="2"/>
</dbReference>
<protein>
    <recommendedName>
        <fullName evidence="3">WW domain-containing protein</fullName>
    </recommendedName>
</protein>
<dbReference type="Gene3D" id="2.20.70.10">
    <property type="match status" value="1"/>
</dbReference>
<dbReference type="PROSITE" id="PS50020">
    <property type="entry name" value="WW_DOMAIN_2"/>
    <property type="match status" value="2"/>
</dbReference>
<evidence type="ECO:0000313" key="5">
    <source>
        <dbReference type="Proteomes" id="UP000751190"/>
    </source>
</evidence>
<proteinExistence type="predicted"/>
<accession>A0A8J5XSA9</accession>
<dbReference type="SUPFAM" id="SSF51045">
    <property type="entry name" value="WW domain"/>
    <property type="match status" value="1"/>
</dbReference>
<dbReference type="CDD" id="cd00201">
    <property type="entry name" value="WW"/>
    <property type="match status" value="2"/>
</dbReference>
<gene>
    <name evidence="4" type="ORF">KFE25_006059</name>
</gene>
<sequence>MPSTDDAPQADAFARLDDGIAAANALIGSSAGSCSQVAWLTRAHAELASCDESHRAERTAAALAEHLRHAQAAAEAAAAQAEAELLGATIGATARVAAAAAESALRAAELGNAQKEWEATSHAKLSRVALLDAGLKKGLTVQVKRDMSAQHREAQEAQAKEVARLEAECHEASEAANTRNLKGDRRWSDTGGRMTHSQTKPVIQALKRSEQLQEQLAAAKLKLADLTAKARATPTSAELEAFLRKVYSAKEFDKAEAAARSKLGVAEKAAKRACEELAAANTAAKHEGDNAAVAVAALSAAEADAELLRPGPSSALARIGAEVEERVRVEMAKELEAADMAATDGTLQLRAHLAAAFSAVAALVRAEETSGRGSTLAPPERVSSEVLAGVAARHADEGACTAARYEALACLAYLDAHRRRAELEAAEAAVREKAAKHAAKERAAAERAAKRAAKAAEEAAARHARHAGPSPRELLEPSDSEGGDDSVHNAPAADVATTRAQPKSSEALAEAPPPLAVAPAAQPMAQASQGLAIPLVVEVQQQQAAAQHASVAVAGAPAPPVVQAAQDRALLLAAQTEQSEQDEQHAAARVLATPMPMPGRRDLPAPAAAVQHRPLDLWDVPPQQMATRSSLWAADFGAIGPARHAPAAEPSLVATSQQAAAHESTVALFMQEPLLDELVAAARSTAGYAQEALSRRMRGAEQARIDAQAAAAARAAAGMQPAAPIPMESSPWQAVPHVQSGKTYWWNRATNETRWVKPTQAVWNEVHADSGKTYWWNVSTGETSWEVPKALTPYAVARAR</sequence>
<feature type="region of interest" description="Disordered" evidence="2">
    <location>
        <begin position="437"/>
        <end position="510"/>
    </location>
</feature>
<name>A0A8J5XSA9_DIALT</name>
<keyword evidence="1" id="KW-0175">Coiled coil</keyword>
<organism evidence="4 5">
    <name type="scientific">Diacronema lutheri</name>
    <name type="common">Unicellular marine alga</name>
    <name type="synonym">Monochrysis lutheri</name>
    <dbReference type="NCBI Taxonomy" id="2081491"/>
    <lineage>
        <taxon>Eukaryota</taxon>
        <taxon>Haptista</taxon>
        <taxon>Haptophyta</taxon>
        <taxon>Pavlovophyceae</taxon>
        <taxon>Pavlovales</taxon>
        <taxon>Pavlovaceae</taxon>
        <taxon>Diacronema</taxon>
    </lineage>
</organism>
<comment type="caution">
    <text evidence="4">The sequence shown here is derived from an EMBL/GenBank/DDBJ whole genome shotgun (WGS) entry which is preliminary data.</text>
</comment>
<dbReference type="InterPro" id="IPR001202">
    <property type="entry name" value="WW_dom"/>
</dbReference>
<dbReference type="OrthoDB" id="195748at2759"/>
<evidence type="ECO:0000256" key="2">
    <source>
        <dbReference type="SAM" id="MobiDB-lite"/>
    </source>
</evidence>
<feature type="coiled-coil region" evidence="1">
    <location>
        <begin position="148"/>
        <end position="175"/>
    </location>
</feature>
<dbReference type="Proteomes" id="UP000751190">
    <property type="component" value="Unassembled WGS sequence"/>
</dbReference>
<evidence type="ECO:0000313" key="4">
    <source>
        <dbReference type="EMBL" id="KAG8469604.1"/>
    </source>
</evidence>
<feature type="domain" description="WW" evidence="3">
    <location>
        <begin position="757"/>
        <end position="790"/>
    </location>
</feature>
<feature type="coiled-coil region" evidence="1">
    <location>
        <begin position="202"/>
        <end position="229"/>
    </location>
</feature>
<evidence type="ECO:0000259" key="3">
    <source>
        <dbReference type="PROSITE" id="PS50020"/>
    </source>
</evidence>
<keyword evidence="5" id="KW-1185">Reference proteome</keyword>
<dbReference type="EMBL" id="JAGTXO010000002">
    <property type="protein sequence ID" value="KAG8469604.1"/>
    <property type="molecule type" value="Genomic_DNA"/>
</dbReference>
<dbReference type="InterPro" id="IPR036020">
    <property type="entry name" value="WW_dom_sf"/>
</dbReference>
<feature type="domain" description="WW" evidence="3">
    <location>
        <begin position="726"/>
        <end position="760"/>
    </location>
</feature>
<evidence type="ECO:0000256" key="1">
    <source>
        <dbReference type="SAM" id="Coils"/>
    </source>
</evidence>
<feature type="compositionally biased region" description="Basic and acidic residues" evidence="2">
    <location>
        <begin position="437"/>
        <end position="461"/>
    </location>
</feature>
<dbReference type="AlphaFoldDB" id="A0A8J5XSA9"/>